<dbReference type="GO" id="GO:1990423">
    <property type="term" value="C:RZZ complex"/>
    <property type="evidence" value="ECO:0007669"/>
    <property type="project" value="TreeGrafter"/>
</dbReference>
<dbReference type="InterPro" id="IPR009361">
    <property type="entry name" value="Zw10_N"/>
</dbReference>
<dbReference type="AlphaFoldDB" id="A0A6S7IRN9"/>
<accession>A0A6S7IRN9</accession>
<dbReference type="OrthoDB" id="534815at2759"/>
<dbReference type="InterPro" id="IPR048344">
    <property type="entry name" value="Zw10_middle"/>
</dbReference>
<evidence type="ECO:0000313" key="5">
    <source>
        <dbReference type="Proteomes" id="UP001152795"/>
    </source>
</evidence>
<sequence>MAAVGASFVTDVLQKSGRLEKEDLQTSVGNLSRKADDVKTRVYSLILKQYTEFKQSCDLTMEMNSKVQELSTEMNSLNEKIKGDVETQLQKANSLYTDLSEQLTETNLIINVLKKLCQIHDSMSKLSLLKICKAYDKVLQILQLVKSLLDDLPRSGAESKIFRTMRAEYLTEYSEFLQTLDRLWNKSIIWQTTTTPSWDNIDGHLKTELTISTSDTADIKLALQTMQSLKLLDEKLNRFGKKFLQFIIRPIVIFPRLKPVHNQTGEACIFSFSKDLTKSSKLGITIMLERIGQTFEQLSEAFMNRSIPGSNDGQEQRSLASMLGEIIWSSLTEIIIKDCLEKCVPKTSSQLEKYEDTLASIAKFETTLITTGYLEENTDTLQAYCKNVTTHFSNKKCQDLLFTAREMLKSNVSFHNSKIISIPDKHKPISPLDDISGGKTKDEKDSKKDE</sequence>
<feature type="domain" description="Centromere/kinetochore protein zw10 N-terminal" evidence="2">
    <location>
        <begin position="31"/>
        <end position="123"/>
    </location>
</feature>
<gene>
    <name evidence="4" type="ORF">PACLA_8A073786</name>
</gene>
<dbReference type="GO" id="GO:0006888">
    <property type="term" value="P:endoplasmic reticulum to Golgi vesicle-mediated transport"/>
    <property type="evidence" value="ECO:0007669"/>
    <property type="project" value="TreeGrafter"/>
</dbReference>
<dbReference type="GO" id="GO:0005634">
    <property type="term" value="C:nucleus"/>
    <property type="evidence" value="ECO:0007669"/>
    <property type="project" value="InterPro"/>
</dbReference>
<feature type="non-terminal residue" evidence="4">
    <location>
        <position position="1"/>
    </location>
</feature>
<reference evidence="4" key="1">
    <citation type="submission" date="2020-04" db="EMBL/GenBank/DDBJ databases">
        <authorList>
            <person name="Alioto T."/>
            <person name="Alioto T."/>
            <person name="Gomez Garrido J."/>
        </authorList>
    </citation>
    <scope>NUCLEOTIDE SEQUENCE</scope>
    <source>
        <strain evidence="4">A484AB</strain>
    </source>
</reference>
<keyword evidence="5" id="KW-1185">Reference proteome</keyword>
<evidence type="ECO:0000256" key="1">
    <source>
        <dbReference type="SAM" id="MobiDB-lite"/>
    </source>
</evidence>
<feature type="domain" description="Centromere/kinetochore protein zw10 middle" evidence="3">
    <location>
        <begin position="180"/>
        <end position="408"/>
    </location>
</feature>
<dbReference type="GO" id="GO:0007094">
    <property type="term" value="P:mitotic spindle assembly checkpoint signaling"/>
    <property type="evidence" value="ECO:0007669"/>
    <property type="project" value="TreeGrafter"/>
</dbReference>
<dbReference type="EMBL" id="CACRXK020010925">
    <property type="protein sequence ID" value="CAB4020376.1"/>
    <property type="molecule type" value="Genomic_DNA"/>
</dbReference>
<protein>
    <submittedName>
        <fullName evidence="4">Centromere kinetochore zw10 homolog</fullName>
    </submittedName>
</protein>
<comment type="caution">
    <text evidence="4">The sequence shown here is derived from an EMBL/GenBank/DDBJ whole genome shotgun (WGS) entry which is preliminary data.</text>
</comment>
<feature type="compositionally biased region" description="Basic and acidic residues" evidence="1">
    <location>
        <begin position="439"/>
        <end position="450"/>
    </location>
</feature>
<feature type="region of interest" description="Disordered" evidence="1">
    <location>
        <begin position="425"/>
        <end position="450"/>
    </location>
</feature>
<dbReference type="PANTHER" id="PTHR12205:SF0">
    <property type="entry name" value="CENTROMERE_KINETOCHORE PROTEIN ZW10 HOMOLOG"/>
    <property type="match status" value="1"/>
</dbReference>
<evidence type="ECO:0000259" key="3">
    <source>
        <dbReference type="Pfam" id="PF20665"/>
    </source>
</evidence>
<evidence type="ECO:0000259" key="2">
    <source>
        <dbReference type="Pfam" id="PF06248"/>
    </source>
</evidence>
<dbReference type="Pfam" id="PF06248">
    <property type="entry name" value="Zw10_N"/>
    <property type="match status" value="1"/>
</dbReference>
<dbReference type="PANTHER" id="PTHR12205">
    <property type="entry name" value="CENTROMERE/KINETOCHORE PROTEIN ZW10"/>
    <property type="match status" value="1"/>
</dbReference>
<organism evidence="4 5">
    <name type="scientific">Paramuricea clavata</name>
    <name type="common">Red gorgonian</name>
    <name type="synonym">Violescent sea-whip</name>
    <dbReference type="NCBI Taxonomy" id="317549"/>
    <lineage>
        <taxon>Eukaryota</taxon>
        <taxon>Metazoa</taxon>
        <taxon>Cnidaria</taxon>
        <taxon>Anthozoa</taxon>
        <taxon>Octocorallia</taxon>
        <taxon>Malacalcyonacea</taxon>
        <taxon>Plexauridae</taxon>
        <taxon>Paramuricea</taxon>
    </lineage>
</organism>
<evidence type="ECO:0000313" key="4">
    <source>
        <dbReference type="EMBL" id="CAB4020376.1"/>
    </source>
</evidence>
<dbReference type="Pfam" id="PF20665">
    <property type="entry name" value="Zw10_middle"/>
    <property type="match status" value="1"/>
</dbReference>
<name>A0A6S7IRN9_PARCT</name>
<dbReference type="GO" id="GO:0005737">
    <property type="term" value="C:cytoplasm"/>
    <property type="evidence" value="ECO:0007669"/>
    <property type="project" value="GOC"/>
</dbReference>
<dbReference type="Proteomes" id="UP001152795">
    <property type="component" value="Unassembled WGS sequence"/>
</dbReference>
<proteinExistence type="predicted"/>